<dbReference type="Pfam" id="PF00535">
    <property type="entry name" value="Glycos_transf_2"/>
    <property type="match status" value="1"/>
</dbReference>
<dbReference type="PANTHER" id="PTHR43685:SF2">
    <property type="entry name" value="GLYCOSYLTRANSFERASE 2-LIKE DOMAIN-CONTAINING PROTEIN"/>
    <property type="match status" value="1"/>
</dbReference>
<evidence type="ECO:0000313" key="3">
    <source>
        <dbReference type="Proteomes" id="UP001317001"/>
    </source>
</evidence>
<feature type="domain" description="Glycosyltransferase 2-like" evidence="1">
    <location>
        <begin position="5"/>
        <end position="168"/>
    </location>
</feature>
<organism evidence="2 3">
    <name type="scientific">Paenimyroides aestuarii</name>
    <dbReference type="NCBI Taxonomy" id="2968490"/>
    <lineage>
        <taxon>Bacteria</taxon>
        <taxon>Pseudomonadati</taxon>
        <taxon>Bacteroidota</taxon>
        <taxon>Flavobacteriia</taxon>
        <taxon>Flavobacteriales</taxon>
        <taxon>Flavobacteriaceae</taxon>
        <taxon>Paenimyroides</taxon>
    </lineage>
</organism>
<dbReference type="InterPro" id="IPR029044">
    <property type="entry name" value="Nucleotide-diphossugar_trans"/>
</dbReference>
<dbReference type="CDD" id="cd00761">
    <property type="entry name" value="Glyco_tranf_GTA_type"/>
    <property type="match status" value="1"/>
</dbReference>
<keyword evidence="3" id="KW-1185">Reference proteome</keyword>
<dbReference type="Proteomes" id="UP001317001">
    <property type="component" value="Chromosome"/>
</dbReference>
<accession>A0ABY5NQX8</accession>
<protein>
    <submittedName>
        <fullName evidence="2">Glycosyltransferase family 2 protein</fullName>
    </submittedName>
</protein>
<proteinExistence type="predicted"/>
<evidence type="ECO:0000259" key="1">
    <source>
        <dbReference type="Pfam" id="PF00535"/>
    </source>
</evidence>
<gene>
    <name evidence="2" type="ORF">NPX36_11545</name>
</gene>
<dbReference type="SUPFAM" id="SSF53448">
    <property type="entry name" value="Nucleotide-diphospho-sugar transferases"/>
    <property type="match status" value="1"/>
</dbReference>
<dbReference type="InterPro" id="IPR050834">
    <property type="entry name" value="Glycosyltransf_2"/>
</dbReference>
<sequence>MPRFSIIIPLYNKEKYIQHTLKSVLNQTFQDFEIIIVNDGSTDQSVALVNEINDVRIQLIHQENQGVSVARNIGIENAHANYICFLDADDFWYPHFLQTFNDLIEKYSDYEVFSAAFEVETKWKTFASLYSIDASKTDLVVNFFDASKKECVIWTSCAVFKKSVFEHVGNFDTTIKIAQDTDLWIRIGMHYPIVFTWNILAIYKHDAESLSKKTDDLTHRLNFKKFEEAEKSNQKLKAYLDLNRYFAALHSKLNGNYQNYKLLVQQIQLRNLPLRKRVLLKTPAFILQNLAKLQQLLVKWGISKSILK</sequence>
<dbReference type="Gene3D" id="3.90.550.10">
    <property type="entry name" value="Spore Coat Polysaccharide Biosynthesis Protein SpsA, Chain A"/>
    <property type="match status" value="1"/>
</dbReference>
<reference evidence="2 3" key="1">
    <citation type="submission" date="2022-08" db="EMBL/GenBank/DDBJ databases">
        <title>Myroides zhujiangensis sp. nov., a novel bacterium isolated from sediment in the Pearl River Estuary.</title>
        <authorList>
            <person name="Cui L."/>
        </authorList>
    </citation>
    <scope>NUCLEOTIDE SEQUENCE [LARGE SCALE GENOMIC DNA]</scope>
    <source>
        <strain evidence="2 3">SCSIO 72103</strain>
    </source>
</reference>
<name>A0ABY5NQX8_9FLAO</name>
<dbReference type="EMBL" id="CP102382">
    <property type="protein sequence ID" value="UUV20945.1"/>
    <property type="molecule type" value="Genomic_DNA"/>
</dbReference>
<dbReference type="RefSeq" id="WP_257498861.1">
    <property type="nucleotide sequence ID" value="NZ_CP102382.1"/>
</dbReference>
<evidence type="ECO:0000313" key="2">
    <source>
        <dbReference type="EMBL" id="UUV20945.1"/>
    </source>
</evidence>
<dbReference type="InterPro" id="IPR001173">
    <property type="entry name" value="Glyco_trans_2-like"/>
</dbReference>
<dbReference type="PANTHER" id="PTHR43685">
    <property type="entry name" value="GLYCOSYLTRANSFERASE"/>
    <property type="match status" value="1"/>
</dbReference>